<evidence type="ECO:0000313" key="7">
    <source>
        <dbReference type="Proteomes" id="UP000247811"/>
    </source>
</evidence>
<gene>
    <name evidence="6" type="ORF">C7444_12910</name>
</gene>
<dbReference type="RefSeq" id="WP_110402486.1">
    <property type="nucleotide sequence ID" value="NZ_QJJS01000029.1"/>
</dbReference>
<evidence type="ECO:0000256" key="2">
    <source>
        <dbReference type="ARBA" id="ARBA00022490"/>
    </source>
</evidence>
<name>A0A318GUG6_9BURK</name>
<dbReference type="AlphaFoldDB" id="A0A318GUG6"/>
<evidence type="ECO:0000313" key="6">
    <source>
        <dbReference type="EMBL" id="PXW91931.1"/>
    </source>
</evidence>
<protein>
    <recommendedName>
        <fullName evidence="5">Flagellar protein FliT</fullName>
    </recommendedName>
</protein>
<sequence length="100" mass="11228">MTHALLQYYEAIETASREMLDAARSGDWDRVVKLEGACAVLISQLKHAASDGRLEGDAVQAKARIMQRILLNDAEIRHLAEPWLEDLDQMMSGQARNVLH</sequence>
<keyword evidence="6" id="KW-0966">Cell projection</keyword>
<dbReference type="Pfam" id="PF05400">
    <property type="entry name" value="FliT"/>
    <property type="match status" value="1"/>
</dbReference>
<dbReference type="GO" id="GO:0044781">
    <property type="term" value="P:bacterial-type flagellum organization"/>
    <property type="evidence" value="ECO:0007669"/>
    <property type="project" value="UniProtKB-KW"/>
</dbReference>
<dbReference type="OrthoDB" id="8687480at2"/>
<evidence type="ECO:0000256" key="1">
    <source>
        <dbReference type="ARBA" id="ARBA00004514"/>
    </source>
</evidence>
<accession>A0A318GUG6</accession>
<keyword evidence="4" id="KW-0143">Chaperone</keyword>
<evidence type="ECO:0000256" key="4">
    <source>
        <dbReference type="ARBA" id="ARBA00023186"/>
    </source>
</evidence>
<dbReference type="EMBL" id="QJJS01000029">
    <property type="protein sequence ID" value="PXW91931.1"/>
    <property type="molecule type" value="Genomic_DNA"/>
</dbReference>
<comment type="caution">
    <text evidence="6">The sequence shown here is derived from an EMBL/GenBank/DDBJ whole genome shotgun (WGS) entry which is preliminary data.</text>
</comment>
<keyword evidence="6" id="KW-0969">Cilium</keyword>
<comment type="subcellular location">
    <subcellularLocation>
        <location evidence="1">Cytoplasm</location>
        <location evidence="1">Cytosol</location>
    </subcellularLocation>
</comment>
<dbReference type="InterPro" id="IPR008622">
    <property type="entry name" value="FliT"/>
</dbReference>
<evidence type="ECO:0000256" key="3">
    <source>
        <dbReference type="ARBA" id="ARBA00022795"/>
    </source>
</evidence>
<proteinExistence type="predicted"/>
<dbReference type="Gene3D" id="1.20.58.380">
    <property type="entry name" value="Flagellar protein flit"/>
    <property type="match status" value="1"/>
</dbReference>
<dbReference type="Proteomes" id="UP000247811">
    <property type="component" value="Unassembled WGS sequence"/>
</dbReference>
<reference evidence="6 7" key="1">
    <citation type="submission" date="2018-05" db="EMBL/GenBank/DDBJ databases">
        <title>Genomic Encyclopedia of Type Strains, Phase IV (KMG-IV): sequencing the most valuable type-strain genomes for metagenomic binning, comparative biology and taxonomic classification.</title>
        <authorList>
            <person name="Goeker M."/>
        </authorList>
    </citation>
    <scope>NUCLEOTIDE SEQUENCE [LARGE SCALE GENOMIC DNA]</scope>
    <source>
        <strain evidence="6 7">DSM 566</strain>
    </source>
</reference>
<keyword evidence="3" id="KW-1005">Bacterial flagellum biogenesis</keyword>
<keyword evidence="2" id="KW-0963">Cytoplasm</keyword>
<organism evidence="6 7">
    <name type="scientific">Sphaerotilus hippei</name>
    <dbReference type="NCBI Taxonomy" id="744406"/>
    <lineage>
        <taxon>Bacteria</taxon>
        <taxon>Pseudomonadati</taxon>
        <taxon>Pseudomonadota</taxon>
        <taxon>Betaproteobacteria</taxon>
        <taxon>Burkholderiales</taxon>
        <taxon>Sphaerotilaceae</taxon>
        <taxon>Sphaerotilus</taxon>
    </lineage>
</organism>
<keyword evidence="7" id="KW-1185">Reference proteome</keyword>
<keyword evidence="6" id="KW-0282">Flagellum</keyword>
<evidence type="ECO:0000256" key="5">
    <source>
        <dbReference type="ARBA" id="ARBA00093797"/>
    </source>
</evidence>